<evidence type="ECO:0000256" key="1">
    <source>
        <dbReference type="ARBA" id="ARBA00004442"/>
    </source>
</evidence>
<evidence type="ECO:0000256" key="2">
    <source>
        <dbReference type="ARBA" id="ARBA00006275"/>
    </source>
</evidence>
<keyword evidence="3" id="KW-0732">Signal</keyword>
<evidence type="ECO:0000313" key="8">
    <source>
        <dbReference type="EMBL" id="TGE25890.1"/>
    </source>
</evidence>
<dbReference type="InterPro" id="IPR012944">
    <property type="entry name" value="SusD_RagB_dom"/>
</dbReference>
<name>A0A4Z0Q754_9BACT</name>
<feature type="domain" description="RagB/SusD" evidence="6">
    <location>
        <begin position="335"/>
        <end position="501"/>
    </location>
</feature>
<evidence type="ECO:0000256" key="5">
    <source>
        <dbReference type="ARBA" id="ARBA00023237"/>
    </source>
</evidence>
<organism evidence="8 9">
    <name type="scientific">Hymenobacter aquaticus</name>
    <dbReference type="NCBI Taxonomy" id="1867101"/>
    <lineage>
        <taxon>Bacteria</taxon>
        <taxon>Pseudomonadati</taxon>
        <taxon>Bacteroidota</taxon>
        <taxon>Cytophagia</taxon>
        <taxon>Cytophagales</taxon>
        <taxon>Hymenobacteraceae</taxon>
        <taxon>Hymenobacter</taxon>
    </lineage>
</organism>
<dbReference type="Pfam" id="PF14322">
    <property type="entry name" value="SusD-like_3"/>
    <property type="match status" value="1"/>
</dbReference>
<proteinExistence type="inferred from homology"/>
<evidence type="ECO:0000259" key="7">
    <source>
        <dbReference type="Pfam" id="PF14322"/>
    </source>
</evidence>
<evidence type="ECO:0000259" key="6">
    <source>
        <dbReference type="Pfam" id="PF07980"/>
    </source>
</evidence>
<dbReference type="Gene3D" id="1.25.40.390">
    <property type="match status" value="1"/>
</dbReference>
<dbReference type="PROSITE" id="PS51257">
    <property type="entry name" value="PROKAR_LIPOPROTEIN"/>
    <property type="match status" value="1"/>
</dbReference>
<dbReference type="Pfam" id="PF07980">
    <property type="entry name" value="SusD_RagB"/>
    <property type="match status" value="1"/>
</dbReference>
<comment type="subcellular location">
    <subcellularLocation>
        <location evidence="1">Cell outer membrane</location>
    </subcellularLocation>
</comment>
<dbReference type="RefSeq" id="WP_135463467.1">
    <property type="nucleotide sequence ID" value="NZ_SRLC01000001.1"/>
</dbReference>
<evidence type="ECO:0000256" key="4">
    <source>
        <dbReference type="ARBA" id="ARBA00023136"/>
    </source>
</evidence>
<dbReference type="EMBL" id="SRLC01000001">
    <property type="protein sequence ID" value="TGE25890.1"/>
    <property type="molecule type" value="Genomic_DNA"/>
</dbReference>
<keyword evidence="9" id="KW-1185">Reference proteome</keyword>
<protein>
    <submittedName>
        <fullName evidence="8">RagB/SusD family nutrient uptake outer membrane protein</fullName>
    </submittedName>
</protein>
<gene>
    <name evidence="8" type="ORF">E5K00_12085</name>
</gene>
<comment type="caution">
    <text evidence="8">The sequence shown here is derived from an EMBL/GenBank/DDBJ whole genome shotgun (WGS) entry which is preliminary data.</text>
</comment>
<accession>A0A4Z0Q754</accession>
<evidence type="ECO:0000256" key="3">
    <source>
        <dbReference type="ARBA" id="ARBA00022729"/>
    </source>
</evidence>
<dbReference type="AlphaFoldDB" id="A0A4Z0Q754"/>
<keyword evidence="5" id="KW-0998">Cell outer membrane</keyword>
<dbReference type="CDD" id="cd08977">
    <property type="entry name" value="SusD"/>
    <property type="match status" value="1"/>
</dbReference>
<dbReference type="OrthoDB" id="9792139at2"/>
<dbReference type="InterPro" id="IPR011990">
    <property type="entry name" value="TPR-like_helical_dom_sf"/>
</dbReference>
<dbReference type="SUPFAM" id="SSF48452">
    <property type="entry name" value="TPR-like"/>
    <property type="match status" value="1"/>
</dbReference>
<feature type="domain" description="SusD-like N-terminal" evidence="7">
    <location>
        <begin position="56"/>
        <end position="217"/>
    </location>
</feature>
<keyword evidence="4" id="KW-0472">Membrane</keyword>
<dbReference type="Proteomes" id="UP000297549">
    <property type="component" value="Unassembled WGS sequence"/>
</dbReference>
<comment type="similarity">
    <text evidence="2">Belongs to the SusD family.</text>
</comment>
<evidence type="ECO:0000313" key="9">
    <source>
        <dbReference type="Proteomes" id="UP000297549"/>
    </source>
</evidence>
<dbReference type="InterPro" id="IPR033985">
    <property type="entry name" value="SusD-like_N"/>
</dbReference>
<reference evidence="8 9" key="1">
    <citation type="submission" date="2019-04" db="EMBL/GenBank/DDBJ databases">
        <authorList>
            <person name="Feng G."/>
            <person name="Zhang J."/>
            <person name="Zhu H."/>
        </authorList>
    </citation>
    <scope>NUCLEOTIDE SEQUENCE [LARGE SCALE GENOMIC DNA]</scope>
    <source>
        <strain evidence="8 9">JCM 31653</strain>
    </source>
</reference>
<dbReference type="GO" id="GO:0009279">
    <property type="term" value="C:cell outer membrane"/>
    <property type="evidence" value="ECO:0007669"/>
    <property type="project" value="UniProtKB-SubCell"/>
</dbReference>
<sequence length="501" mass="54528">MKKIVYPILAAVLLTTGCDSVLEKEPLPSITPVNFFQNRDDAEAAITAAYDALQQEGTYGLDLIATGEMPSDNATSENGDVTPLDKFTWRPTTKQVRTIYTASYIGINRADAVIKYVPGIDMPAARKNEILGEARFLRALHFFNLVRLYGGVPLRLEPTETAEPGALNLGRASVDQVYQQIITDLTQAADLAPAGSASDRSRATRGSANALLARVQLTQRNWSAAAAAAEKVISSNLYVLAGTPKELYPANNNRESVFEVQFAGADDGGNIFPDVALPAPPATYSFPKFNIPTPELLNGGPNSADTATYAPGNPLQRRTDRRWAYVGNKPGGRDHVSYIDGGKGSGNDNGPFVYKWSGNPNGFNSADNTYVLRFADVLLMQAEALNEQGQSGAALTPLNRVRTRAGLAELTAASPEAASQATLRNEIDRQRRLELAFEGERWFDLLRYARHELAAPTVSHPKDAFDEIFNKLGRRDANYLLLPIPQQETNNNPNVTQNPGY</sequence>